<dbReference type="Pfam" id="PF06347">
    <property type="entry name" value="SH3_4"/>
    <property type="match status" value="2"/>
</dbReference>
<sequence length="154" mass="16885">MRSSFFSSVFPRLLAGASLLLLCSSPLFAAEYVSVKNDGVNVRTGPGTDHQIAMELFAGYPLQVVEKQGDWLKIVDFEKDTGWIYASLVENGSTVIINAASNVNMRAEPTTSSQVIASVERGVVMTRLEKKGEWSKLRHASGTVGWIHNSLLWP</sequence>
<dbReference type="SMART" id="SM00287">
    <property type="entry name" value="SH3b"/>
    <property type="match status" value="2"/>
</dbReference>
<protein>
    <recommendedName>
        <fullName evidence="2">SH3b domain-containing protein</fullName>
    </recommendedName>
</protein>
<organism evidence="3 4">
    <name type="scientific">Desulfofustis limnaeus</name>
    <dbReference type="NCBI Taxonomy" id="2740163"/>
    <lineage>
        <taxon>Bacteria</taxon>
        <taxon>Pseudomonadati</taxon>
        <taxon>Thermodesulfobacteriota</taxon>
        <taxon>Desulfobulbia</taxon>
        <taxon>Desulfobulbales</taxon>
        <taxon>Desulfocapsaceae</taxon>
        <taxon>Desulfofustis</taxon>
    </lineage>
</organism>
<gene>
    <name evidence="3" type="ORF">DPPLL_15890</name>
</gene>
<feature type="domain" description="SH3b" evidence="2">
    <location>
        <begin position="90"/>
        <end position="154"/>
    </location>
</feature>
<keyword evidence="4" id="KW-1185">Reference proteome</keyword>
<evidence type="ECO:0000256" key="1">
    <source>
        <dbReference type="SAM" id="SignalP"/>
    </source>
</evidence>
<keyword evidence="1" id="KW-0732">Signal</keyword>
<dbReference type="PANTHER" id="PTHR34408">
    <property type="entry name" value="FAMILY PROTEIN, PUTATIVE-RELATED"/>
    <property type="match status" value="1"/>
</dbReference>
<dbReference type="RefSeq" id="WP_284154259.1">
    <property type="nucleotide sequence ID" value="NZ_AP025516.1"/>
</dbReference>
<dbReference type="InterPro" id="IPR010466">
    <property type="entry name" value="DUF1058"/>
</dbReference>
<name>A0ABN6M7C2_9BACT</name>
<evidence type="ECO:0000259" key="2">
    <source>
        <dbReference type="PROSITE" id="PS51781"/>
    </source>
</evidence>
<dbReference type="Gene3D" id="2.30.30.40">
    <property type="entry name" value="SH3 Domains"/>
    <property type="match status" value="2"/>
</dbReference>
<dbReference type="PROSITE" id="PS51781">
    <property type="entry name" value="SH3B"/>
    <property type="match status" value="1"/>
</dbReference>
<accession>A0ABN6M7C2</accession>
<dbReference type="EMBL" id="AP025516">
    <property type="protein sequence ID" value="BDD87224.1"/>
    <property type="molecule type" value="Genomic_DNA"/>
</dbReference>
<feature type="chain" id="PRO_5046611192" description="SH3b domain-containing protein" evidence="1">
    <location>
        <begin position="30"/>
        <end position="154"/>
    </location>
</feature>
<evidence type="ECO:0000313" key="4">
    <source>
        <dbReference type="Proteomes" id="UP000830055"/>
    </source>
</evidence>
<dbReference type="PANTHER" id="PTHR34408:SF1">
    <property type="entry name" value="GLYCOSYL HYDROLASE FAMILY 19 DOMAIN-CONTAINING PROTEIN HI_1415"/>
    <property type="match status" value="1"/>
</dbReference>
<feature type="signal peptide" evidence="1">
    <location>
        <begin position="1"/>
        <end position="29"/>
    </location>
</feature>
<dbReference type="InterPro" id="IPR052354">
    <property type="entry name" value="Cell_Wall_Dynamics_Protein"/>
</dbReference>
<dbReference type="Proteomes" id="UP000830055">
    <property type="component" value="Chromosome"/>
</dbReference>
<reference evidence="3 4" key="1">
    <citation type="submission" date="2022-01" db="EMBL/GenBank/DDBJ databases">
        <title>Desulfofustis limnae sp. nov., a novel mesophilic sulfate-reducing bacterium isolated from marsh soil.</title>
        <authorList>
            <person name="Watanabe M."/>
            <person name="Takahashi A."/>
            <person name="Kojima H."/>
            <person name="Fukui M."/>
        </authorList>
    </citation>
    <scope>NUCLEOTIDE SEQUENCE [LARGE SCALE GENOMIC DNA]</scope>
    <source>
        <strain evidence="3 4">PPLL</strain>
    </source>
</reference>
<dbReference type="InterPro" id="IPR003646">
    <property type="entry name" value="SH3-like_bac-type"/>
</dbReference>
<evidence type="ECO:0000313" key="3">
    <source>
        <dbReference type="EMBL" id="BDD87224.1"/>
    </source>
</evidence>
<proteinExistence type="predicted"/>